<keyword evidence="2" id="KW-1185">Reference proteome</keyword>
<evidence type="ECO:0000313" key="2">
    <source>
        <dbReference type="Proteomes" id="UP000060699"/>
    </source>
</evidence>
<name>A0A0U3LQZ2_9BURK</name>
<dbReference type="KEGG" id="rdp:RD2015_2953"/>
<dbReference type="EMBL" id="CP013729">
    <property type="protein sequence ID" value="ALV07415.1"/>
    <property type="molecule type" value="Genomic_DNA"/>
</dbReference>
<proteinExistence type="predicted"/>
<dbReference type="Proteomes" id="UP000060699">
    <property type="component" value="Chromosome"/>
</dbReference>
<evidence type="ECO:0000313" key="1">
    <source>
        <dbReference type="EMBL" id="ALV07415.1"/>
    </source>
</evidence>
<sequence length="93" mass="10735">MFRSRKIAALSVLLLQFCEVSVLWFVWLRCAPGHRHPVRAAREVGSSNVRDHGAVRYFRQKHQICLIYRTFTLLCLLISASTDTKFGNMNEVP</sequence>
<protein>
    <submittedName>
        <fullName evidence="1">Uncharacterized protein</fullName>
    </submittedName>
</protein>
<reference evidence="1 2" key="1">
    <citation type="submission" date="2015-12" db="EMBL/GenBank/DDBJ databases">
        <title>Complete genome of Roseateles depolymerans KCTC 42856.</title>
        <authorList>
            <person name="Kim K.M."/>
        </authorList>
    </citation>
    <scope>NUCLEOTIDE SEQUENCE [LARGE SCALE GENOMIC DNA]</scope>
    <source>
        <strain evidence="1 2">KCTC 42856</strain>
    </source>
</reference>
<gene>
    <name evidence="1" type="ORF">RD2015_2953</name>
</gene>
<organism evidence="1 2">
    <name type="scientific">Roseateles depolymerans</name>
    <dbReference type="NCBI Taxonomy" id="76731"/>
    <lineage>
        <taxon>Bacteria</taxon>
        <taxon>Pseudomonadati</taxon>
        <taxon>Pseudomonadota</taxon>
        <taxon>Betaproteobacteria</taxon>
        <taxon>Burkholderiales</taxon>
        <taxon>Sphaerotilaceae</taxon>
        <taxon>Roseateles</taxon>
    </lineage>
</organism>
<dbReference type="AlphaFoldDB" id="A0A0U3LQZ2"/>
<accession>A0A0U3LQZ2</accession>